<dbReference type="RefSeq" id="WP_182499292.1">
    <property type="nucleotide sequence ID" value="NZ_BMKM01000004.1"/>
</dbReference>
<keyword evidence="1" id="KW-0998">Cell outer membrane</keyword>
<dbReference type="GO" id="GO:0009279">
    <property type="term" value="C:cell outer membrane"/>
    <property type="evidence" value="ECO:0007669"/>
    <property type="project" value="UniProtKB-SubCell"/>
</dbReference>
<dbReference type="EMBL" id="BMKM01000004">
    <property type="protein sequence ID" value="GGE22295.1"/>
    <property type="molecule type" value="Genomic_DNA"/>
</dbReference>
<dbReference type="Gene3D" id="2.60.40.1120">
    <property type="entry name" value="Carboxypeptidase-like, regulatory domain"/>
    <property type="match status" value="1"/>
</dbReference>
<reference evidence="4" key="1">
    <citation type="journal article" date="2014" name="Int. J. Syst. Evol. Microbiol.">
        <title>Complete genome sequence of Corynebacterium casei LMG S-19264T (=DSM 44701T), isolated from a smear-ripened cheese.</title>
        <authorList>
            <consortium name="US DOE Joint Genome Institute (JGI-PGF)"/>
            <person name="Walter F."/>
            <person name="Albersmeier A."/>
            <person name="Kalinowski J."/>
            <person name="Ruckert C."/>
        </authorList>
    </citation>
    <scope>NUCLEOTIDE SEQUENCE</scope>
    <source>
        <strain evidence="4">CGMCC 1.15966</strain>
    </source>
</reference>
<keyword evidence="2" id="KW-0732">Signal</keyword>
<dbReference type="InterPro" id="IPR012910">
    <property type="entry name" value="Plug_dom"/>
</dbReference>
<comment type="similarity">
    <text evidence="1">Belongs to the TonB-dependent receptor family.</text>
</comment>
<comment type="caution">
    <text evidence="4">The sequence shown here is derived from an EMBL/GenBank/DDBJ whole genome shotgun (WGS) entry which is preliminary data.</text>
</comment>
<reference evidence="4" key="2">
    <citation type="submission" date="2020-09" db="EMBL/GenBank/DDBJ databases">
        <authorList>
            <person name="Sun Q."/>
            <person name="Zhou Y."/>
        </authorList>
    </citation>
    <scope>NUCLEOTIDE SEQUENCE</scope>
    <source>
        <strain evidence="4">CGMCC 1.15966</strain>
    </source>
</reference>
<organism evidence="4 5">
    <name type="scientific">Sphingobacterium cellulitidis</name>
    <dbReference type="NCBI Taxonomy" id="1768011"/>
    <lineage>
        <taxon>Bacteria</taxon>
        <taxon>Pseudomonadati</taxon>
        <taxon>Bacteroidota</taxon>
        <taxon>Sphingobacteriia</taxon>
        <taxon>Sphingobacteriales</taxon>
        <taxon>Sphingobacteriaceae</taxon>
        <taxon>Sphingobacterium</taxon>
    </lineage>
</organism>
<evidence type="ECO:0000256" key="2">
    <source>
        <dbReference type="SAM" id="SignalP"/>
    </source>
</evidence>
<dbReference type="PROSITE" id="PS52016">
    <property type="entry name" value="TONB_DEPENDENT_REC_3"/>
    <property type="match status" value="1"/>
</dbReference>
<dbReference type="Gene3D" id="2.170.130.10">
    <property type="entry name" value="TonB-dependent receptor, plug domain"/>
    <property type="match status" value="1"/>
</dbReference>
<keyword evidence="1" id="KW-1134">Transmembrane beta strand</keyword>
<gene>
    <name evidence="4" type="ORF">GCM10011516_19970</name>
</gene>
<evidence type="ECO:0000313" key="4">
    <source>
        <dbReference type="EMBL" id="GGE22295.1"/>
    </source>
</evidence>
<dbReference type="InterPro" id="IPR008969">
    <property type="entry name" value="CarboxyPept-like_regulatory"/>
</dbReference>
<dbReference type="InterPro" id="IPR037066">
    <property type="entry name" value="Plug_dom_sf"/>
</dbReference>
<feature type="chain" id="PRO_5034473753" evidence="2">
    <location>
        <begin position="31"/>
        <end position="1083"/>
    </location>
</feature>
<keyword evidence="1" id="KW-0472">Membrane</keyword>
<accession>A0A8H9KTR1</accession>
<comment type="subcellular location">
    <subcellularLocation>
        <location evidence="1">Cell outer membrane</location>
        <topology evidence="1">Multi-pass membrane protein</topology>
    </subcellularLocation>
</comment>
<dbReference type="Proteomes" id="UP000614460">
    <property type="component" value="Unassembled WGS sequence"/>
</dbReference>
<dbReference type="Pfam" id="PF13715">
    <property type="entry name" value="CarbopepD_reg_2"/>
    <property type="match status" value="1"/>
</dbReference>
<dbReference type="SUPFAM" id="SSF56935">
    <property type="entry name" value="Porins"/>
    <property type="match status" value="1"/>
</dbReference>
<protein>
    <submittedName>
        <fullName evidence="4">SusC/RagA family TonB-linked outer membrane protein</fullName>
    </submittedName>
</protein>
<evidence type="ECO:0000259" key="3">
    <source>
        <dbReference type="Pfam" id="PF07715"/>
    </source>
</evidence>
<sequence>MTQKNRTFFGAKSFSILTVCLLLSSPDVFAHKKDIANIVVGHRQQTVSGSIKDEAGNPIVGATVLVKGTTKATSSDAKGEFSISANNGDIIIIRNLGYLSQDITVSGTQPLSITLLPDNANIDEVVVIGYGTQKRANITSAISTVNGDALKNVSPSNLSNAIAGRAPGVKVTGTSGLAGATSKIRFRGSFAEPLFVIDGIVRDKAAFDALEANEVEQMSFLKDAGAAAVYGTRAGNGVVIVTTKKGTVKKPEFNFQSNVAIGNPTMTPLADLTTATDELIYQNRVAEFQGLPIPNGDEEFNYFKDKSYSVNDVIWRNPVSHRQSISVSGGSEKITYYNLLSFRNENGSYKSIDHQKFNLRSNVSANITDAFSIDMNISANQQNSNRFYWPFSTSSNDDDFDVSDFYRVTFNWPKMYPFYLTQDGTPSDTPTEFPVQTPMGSWQAWNVIDQVIGDRYIDRKVRQINPILSLNLKLDKLIPGLSTKFVGSYIAEDYLRKRYMSFQKNYTFTSLNPDGNPFIPAPPSEDRINIFTFSQQNPFMDYYTQRKWEYQMNFFLNYMQTFGKHDVGATLVFEQGEKGYTNINSMAQSPITPLDQMHVYPTDRNFRSTNGLEGIDARQSVIGRFNYAYGSKYLLEASFRYDGAALFPEQKRFGFFPSVSAAWRISEEEFFANIKDKISDLKLRFAYGATGNYLDVNGNPINPFSFVEKYTTTTGFIFGDRYYNGLAYGSTPNRAITWTKSESYNLGLDYGFINNKLNGSIEVFKRSESNILGPRTVLLPDTYGRALAPENYAARSYKGGEISINWNDRIGEVGYGISGNLGYAVDQWDIFDEPAAYADGGLEHFRSRIGRPNNVIYGLNSLGIVRTQQELDDLLAKGFKTYGRDPYLGMILYDDIRGQGYSDTPDGKIDENDVTLLSTNNSPRWDYGLGLNASWKGISVNALFQGVFNYDRMISNQEGGGMRQHGGTFRPYYPIWADDVWTTENPNAKYPRPVGYNWAESGTNPSSFWMRSGAFFRLKDLNVAYQLPTSFTEKIKMNSINVFFNGTNLFVFSPMTEFHDPEQLNYDSYPLMKTFTFGLDIKF</sequence>
<name>A0A8H9KTR1_9SPHI</name>
<dbReference type="SUPFAM" id="SSF49464">
    <property type="entry name" value="Carboxypeptidase regulatory domain-like"/>
    <property type="match status" value="1"/>
</dbReference>
<dbReference type="NCBIfam" id="TIGR04057">
    <property type="entry name" value="SusC_RagA_signa"/>
    <property type="match status" value="1"/>
</dbReference>
<keyword evidence="5" id="KW-1185">Reference proteome</keyword>
<evidence type="ECO:0000256" key="1">
    <source>
        <dbReference type="PROSITE-ProRule" id="PRU01360"/>
    </source>
</evidence>
<proteinExistence type="inferred from homology"/>
<dbReference type="AlphaFoldDB" id="A0A8H9KTR1"/>
<keyword evidence="1" id="KW-0812">Transmembrane</keyword>
<dbReference type="NCBIfam" id="TIGR04056">
    <property type="entry name" value="OMP_RagA_SusC"/>
    <property type="match status" value="1"/>
</dbReference>
<feature type="signal peptide" evidence="2">
    <location>
        <begin position="1"/>
        <end position="30"/>
    </location>
</feature>
<keyword evidence="1" id="KW-0813">Transport</keyword>
<dbReference type="Pfam" id="PF07715">
    <property type="entry name" value="Plug"/>
    <property type="match status" value="1"/>
</dbReference>
<dbReference type="InterPro" id="IPR039426">
    <property type="entry name" value="TonB-dep_rcpt-like"/>
</dbReference>
<dbReference type="InterPro" id="IPR023997">
    <property type="entry name" value="TonB-dep_OMP_SusC/RagA_CS"/>
</dbReference>
<dbReference type="InterPro" id="IPR023996">
    <property type="entry name" value="TonB-dep_OMP_SusC/RagA"/>
</dbReference>
<evidence type="ECO:0000313" key="5">
    <source>
        <dbReference type="Proteomes" id="UP000614460"/>
    </source>
</evidence>
<feature type="domain" description="TonB-dependent receptor plug" evidence="3">
    <location>
        <begin position="136"/>
        <end position="238"/>
    </location>
</feature>